<name>A0ABU0M2X0_9HYPH</name>
<gene>
    <name evidence="4" type="ORF">QO015_000883</name>
</gene>
<dbReference type="Proteomes" id="UP001223743">
    <property type="component" value="Unassembled WGS sequence"/>
</dbReference>
<dbReference type="EMBL" id="JAUSWJ010000001">
    <property type="protein sequence ID" value="MDQ0515270.1"/>
    <property type="molecule type" value="Genomic_DNA"/>
</dbReference>
<dbReference type="SUPFAM" id="SSF53756">
    <property type="entry name" value="UDP-Glycosyltransferase/glycogen phosphorylase"/>
    <property type="match status" value="1"/>
</dbReference>
<proteinExistence type="predicted"/>
<dbReference type="RefSeq" id="WP_266281191.1">
    <property type="nucleotide sequence ID" value="NZ_JAPKNF010000001.1"/>
</dbReference>
<dbReference type="PANTHER" id="PTHR46401">
    <property type="entry name" value="GLYCOSYLTRANSFERASE WBBK-RELATED"/>
    <property type="match status" value="1"/>
</dbReference>
<evidence type="ECO:0000313" key="4">
    <source>
        <dbReference type="EMBL" id="MDQ0515270.1"/>
    </source>
</evidence>
<dbReference type="Gene3D" id="3.40.50.2000">
    <property type="entry name" value="Glycogen Phosphorylase B"/>
    <property type="match status" value="1"/>
</dbReference>
<feature type="region of interest" description="Disordered" evidence="2">
    <location>
        <begin position="463"/>
        <end position="500"/>
    </location>
</feature>
<evidence type="ECO:0000313" key="5">
    <source>
        <dbReference type="Proteomes" id="UP001223743"/>
    </source>
</evidence>
<accession>A0ABU0M2X0</accession>
<organism evidence="4 5">
    <name type="scientific">Kaistia geumhonensis</name>
    <dbReference type="NCBI Taxonomy" id="410839"/>
    <lineage>
        <taxon>Bacteria</taxon>
        <taxon>Pseudomonadati</taxon>
        <taxon>Pseudomonadota</taxon>
        <taxon>Alphaproteobacteria</taxon>
        <taxon>Hyphomicrobiales</taxon>
        <taxon>Kaistiaceae</taxon>
        <taxon>Kaistia</taxon>
    </lineage>
</organism>
<protein>
    <submittedName>
        <fullName evidence="4">Glycosyltransferase involved in cell wall biosynthesis</fullName>
    </submittedName>
</protein>
<evidence type="ECO:0000256" key="2">
    <source>
        <dbReference type="SAM" id="MobiDB-lite"/>
    </source>
</evidence>
<comment type="caution">
    <text evidence="4">The sequence shown here is derived from an EMBL/GenBank/DDBJ whole genome shotgun (WGS) entry which is preliminary data.</text>
</comment>
<sequence>MSKLYIDATVPLRWGPHPPVGIPRVESAIVRQALRNNAGPSKGKSARQVRFFMINRNGEARFLDRRELAYLGDLVEGRAAAVESGAGESVLARTRLVLKSIRAGAAATGKEFDRVSASYISGRNDRRGIAYQAAKTFIRVAKLVGGRRAPAFAAPGPDPLLDPDAACFISTAGLHALASSGRGDGIAARLATILHDLIPLDHPKLVDRSHARNFEKDVAWMFGHCERIITVSAHTAETARRYSGENGVETAPSIAVSRLGSFLKEGLRHKPLEPVPALAGRRFALYCSTIEIRKNHLMLLKVWSRLIPEFGERLPKLVFCGRWGWMNDEVEAYLAAHPELESHLVQLSDMSDAELGWLYAHADFGLYPSRAEGWGLGAAECLDFGLPVLISETPSLSEATQGLMPITGMDDEEGWTALVRRAVEDPTFLQELTARIATGYLPISETRFSSRVLSLVAGEMPDVPALPQSASPKSALPRLSPWRPAQRMEGPPRMETLAGT</sequence>
<keyword evidence="1" id="KW-0808">Transferase</keyword>
<dbReference type="InterPro" id="IPR001296">
    <property type="entry name" value="Glyco_trans_1"/>
</dbReference>
<evidence type="ECO:0000256" key="1">
    <source>
        <dbReference type="ARBA" id="ARBA00022679"/>
    </source>
</evidence>
<keyword evidence="5" id="KW-1185">Reference proteome</keyword>
<dbReference type="PANTHER" id="PTHR46401:SF2">
    <property type="entry name" value="GLYCOSYLTRANSFERASE WBBK-RELATED"/>
    <property type="match status" value="1"/>
</dbReference>
<evidence type="ECO:0000259" key="3">
    <source>
        <dbReference type="Pfam" id="PF00534"/>
    </source>
</evidence>
<feature type="domain" description="Glycosyl transferase family 1" evidence="3">
    <location>
        <begin position="280"/>
        <end position="399"/>
    </location>
</feature>
<reference evidence="4 5" key="1">
    <citation type="submission" date="2023-07" db="EMBL/GenBank/DDBJ databases">
        <title>Genomic Encyclopedia of Type Strains, Phase IV (KMG-IV): sequencing the most valuable type-strain genomes for metagenomic binning, comparative biology and taxonomic classification.</title>
        <authorList>
            <person name="Goeker M."/>
        </authorList>
    </citation>
    <scope>NUCLEOTIDE SEQUENCE [LARGE SCALE GENOMIC DNA]</scope>
    <source>
        <strain evidence="4 5">B1-1</strain>
    </source>
</reference>
<dbReference type="Pfam" id="PF00534">
    <property type="entry name" value="Glycos_transf_1"/>
    <property type="match status" value="1"/>
</dbReference>